<sequence>MQGATPRELAVIPDPGPDPVEVAAVLLDGLDLVLLDLGGASVAPARCRVLAARARNRAATLLVTGGRWDNPTLRLDTRVTGYAGLGAGRGLLRSVCLDVRVRSRSGPPRHGRLDLCARAGRTEWRPGAGPDARRAGVAEAREAVS</sequence>
<dbReference type="Proteomes" id="UP001601444">
    <property type="component" value="Unassembled WGS sequence"/>
</dbReference>
<feature type="compositionally biased region" description="Basic and acidic residues" evidence="1">
    <location>
        <begin position="131"/>
        <end position="145"/>
    </location>
</feature>
<evidence type="ECO:0000313" key="2">
    <source>
        <dbReference type="EMBL" id="MFF0542676.1"/>
    </source>
</evidence>
<keyword evidence="3" id="KW-1185">Reference proteome</keyword>
<accession>A0ABW6PJV8</accession>
<comment type="caution">
    <text evidence="2">The sequence shown here is derived from an EMBL/GenBank/DDBJ whole genome shotgun (WGS) entry which is preliminary data.</text>
</comment>
<gene>
    <name evidence="2" type="ORF">ACFYTF_07545</name>
</gene>
<protein>
    <submittedName>
        <fullName evidence="2">Uncharacterized protein</fullName>
    </submittedName>
</protein>
<evidence type="ECO:0000256" key="1">
    <source>
        <dbReference type="SAM" id="MobiDB-lite"/>
    </source>
</evidence>
<evidence type="ECO:0000313" key="3">
    <source>
        <dbReference type="Proteomes" id="UP001601444"/>
    </source>
</evidence>
<feature type="region of interest" description="Disordered" evidence="1">
    <location>
        <begin position="126"/>
        <end position="145"/>
    </location>
</feature>
<dbReference type="RefSeq" id="WP_387699482.1">
    <property type="nucleotide sequence ID" value="NZ_JBIAMX010000003.1"/>
</dbReference>
<proteinExistence type="predicted"/>
<name>A0ABW6PJV8_9NOCA</name>
<reference evidence="2 3" key="1">
    <citation type="submission" date="2024-10" db="EMBL/GenBank/DDBJ databases">
        <title>The Natural Products Discovery Center: Release of the First 8490 Sequenced Strains for Exploring Actinobacteria Biosynthetic Diversity.</title>
        <authorList>
            <person name="Kalkreuter E."/>
            <person name="Kautsar S.A."/>
            <person name="Yang D."/>
            <person name="Bader C.D."/>
            <person name="Teijaro C.N."/>
            <person name="Fluegel L."/>
            <person name="Davis C.M."/>
            <person name="Simpson J.R."/>
            <person name="Lauterbach L."/>
            <person name="Steele A.D."/>
            <person name="Gui C."/>
            <person name="Meng S."/>
            <person name="Li G."/>
            <person name="Viehrig K."/>
            <person name="Ye F."/>
            <person name="Su P."/>
            <person name="Kiefer A.F."/>
            <person name="Nichols A."/>
            <person name="Cepeda A.J."/>
            <person name="Yan W."/>
            <person name="Fan B."/>
            <person name="Jiang Y."/>
            <person name="Adhikari A."/>
            <person name="Zheng C.-J."/>
            <person name="Schuster L."/>
            <person name="Cowan T.M."/>
            <person name="Smanski M.J."/>
            <person name="Chevrette M.G."/>
            <person name="De Carvalho L.P.S."/>
            <person name="Shen B."/>
        </authorList>
    </citation>
    <scope>NUCLEOTIDE SEQUENCE [LARGE SCALE GENOMIC DNA]</scope>
    <source>
        <strain evidence="2 3">NPDC004045</strain>
    </source>
</reference>
<organism evidence="2 3">
    <name type="scientific">Nocardia thailandica</name>
    <dbReference type="NCBI Taxonomy" id="257275"/>
    <lineage>
        <taxon>Bacteria</taxon>
        <taxon>Bacillati</taxon>
        <taxon>Actinomycetota</taxon>
        <taxon>Actinomycetes</taxon>
        <taxon>Mycobacteriales</taxon>
        <taxon>Nocardiaceae</taxon>
        <taxon>Nocardia</taxon>
    </lineage>
</organism>
<dbReference type="EMBL" id="JBIAMX010000003">
    <property type="protein sequence ID" value="MFF0542676.1"/>
    <property type="molecule type" value="Genomic_DNA"/>
</dbReference>